<dbReference type="EC" id="2.7.11.1" evidence="12"/>
<proteinExistence type="inferred from homology"/>
<keyword evidence="7 12" id="KW-0547">Nucleotide-binding</keyword>
<dbReference type="PROSITE" id="PS00108">
    <property type="entry name" value="PROTEIN_KINASE_ST"/>
    <property type="match status" value="2"/>
</dbReference>
<dbReference type="CDD" id="cd14178">
    <property type="entry name" value="STKc_RSK3_C"/>
    <property type="match status" value="1"/>
</dbReference>
<evidence type="ECO:0000256" key="14">
    <source>
        <dbReference type="PIRSR" id="PIRSR000606-51"/>
    </source>
</evidence>
<dbReference type="FunFam" id="1.10.510.10:FF:000041">
    <property type="entry name" value="Ribosomal protein S6 kinase"/>
    <property type="match status" value="1"/>
</dbReference>
<evidence type="ECO:0000256" key="10">
    <source>
        <dbReference type="ARBA" id="ARBA00047899"/>
    </source>
</evidence>
<evidence type="ECO:0000256" key="8">
    <source>
        <dbReference type="ARBA" id="ARBA00022777"/>
    </source>
</evidence>
<dbReference type="PROSITE" id="PS51285">
    <property type="entry name" value="AGC_KINASE_CTER"/>
    <property type="match status" value="1"/>
</dbReference>
<comment type="catalytic activity">
    <reaction evidence="10 12">
        <text>L-threonyl-[protein] + ATP = O-phospho-L-threonyl-[protein] + ADP + H(+)</text>
        <dbReference type="Rhea" id="RHEA:46608"/>
        <dbReference type="Rhea" id="RHEA-COMP:11060"/>
        <dbReference type="Rhea" id="RHEA-COMP:11605"/>
        <dbReference type="ChEBI" id="CHEBI:15378"/>
        <dbReference type="ChEBI" id="CHEBI:30013"/>
        <dbReference type="ChEBI" id="CHEBI:30616"/>
        <dbReference type="ChEBI" id="CHEBI:61977"/>
        <dbReference type="ChEBI" id="CHEBI:456216"/>
        <dbReference type="EC" id="2.7.11.1"/>
    </reaction>
</comment>
<dbReference type="InterPro" id="IPR017892">
    <property type="entry name" value="Pkinase_C"/>
</dbReference>
<comment type="similarity">
    <text evidence="2 12">Belongs to the protein kinase superfamily. AGC Ser/Thr protein kinase family. S6 kinase subfamily.</text>
</comment>
<evidence type="ECO:0000313" key="18">
    <source>
        <dbReference type="Ensembl" id="ENSRFEP00010024019.1"/>
    </source>
</evidence>
<dbReference type="InterPro" id="IPR042766">
    <property type="entry name" value="RSK3_STKc"/>
</dbReference>
<evidence type="ECO:0000256" key="5">
    <source>
        <dbReference type="ARBA" id="ARBA00022679"/>
    </source>
</evidence>
<dbReference type="Pfam" id="PF00069">
    <property type="entry name" value="Pkinase"/>
    <property type="match status" value="2"/>
</dbReference>
<dbReference type="GO" id="GO:0005524">
    <property type="term" value="F:ATP binding"/>
    <property type="evidence" value="ECO:0007669"/>
    <property type="project" value="UniProtKB-UniRule"/>
</dbReference>
<evidence type="ECO:0000256" key="13">
    <source>
        <dbReference type="PIRSR" id="PIRSR000606-50"/>
    </source>
</evidence>
<evidence type="ECO:0000256" key="9">
    <source>
        <dbReference type="ARBA" id="ARBA00022840"/>
    </source>
</evidence>
<dbReference type="InterPro" id="IPR041906">
    <property type="entry name" value="RSK_N"/>
</dbReference>
<keyword evidence="4" id="KW-0597">Phosphoprotein</keyword>
<dbReference type="InterPro" id="IPR000719">
    <property type="entry name" value="Prot_kinase_dom"/>
</dbReference>
<dbReference type="GO" id="GO:0035556">
    <property type="term" value="P:intracellular signal transduction"/>
    <property type="evidence" value="ECO:0007669"/>
    <property type="project" value="InterPro"/>
</dbReference>
<dbReference type="InterPro" id="IPR008271">
    <property type="entry name" value="Ser/Thr_kinase_AS"/>
</dbReference>
<feature type="binding site" evidence="14 15">
    <location>
        <position position="90"/>
    </location>
    <ligand>
        <name>ATP</name>
        <dbReference type="ChEBI" id="CHEBI:30616"/>
    </ligand>
</feature>
<evidence type="ECO:0000256" key="12">
    <source>
        <dbReference type="PIRNR" id="PIRNR000606"/>
    </source>
</evidence>
<dbReference type="FunFam" id="3.30.200.20:FF:000121">
    <property type="entry name" value="Ribosomal protein S6 kinase"/>
    <property type="match status" value="1"/>
</dbReference>
<dbReference type="Ensembl" id="ENSRFET00010026125.1">
    <property type="protein sequence ID" value="ENSRFEP00010024019.1"/>
    <property type="gene ID" value="ENSRFEG00010015929.1"/>
</dbReference>
<feature type="domain" description="AGC-kinase C-terminal" evidence="17">
    <location>
        <begin position="318"/>
        <end position="387"/>
    </location>
</feature>
<dbReference type="Gene3D" id="3.30.200.20">
    <property type="entry name" value="Phosphorylase Kinase, domain 1"/>
    <property type="match status" value="2"/>
</dbReference>
<accession>A0A671FJS5</accession>
<dbReference type="GO" id="GO:0004711">
    <property type="term" value="F:ribosomal protein S6 kinase activity"/>
    <property type="evidence" value="ECO:0007669"/>
    <property type="project" value="InterPro"/>
</dbReference>
<dbReference type="InterPro" id="IPR000961">
    <property type="entry name" value="AGC-kinase_C"/>
</dbReference>
<keyword evidence="5 12" id="KW-0808">Transferase</keyword>
<dbReference type="Pfam" id="PF00433">
    <property type="entry name" value="Pkinase_C"/>
    <property type="match status" value="1"/>
</dbReference>
<organism evidence="18 19">
    <name type="scientific">Rhinolophus ferrumequinum</name>
    <name type="common">Greater horseshoe bat</name>
    <dbReference type="NCBI Taxonomy" id="59479"/>
    <lineage>
        <taxon>Eukaryota</taxon>
        <taxon>Metazoa</taxon>
        <taxon>Chordata</taxon>
        <taxon>Craniata</taxon>
        <taxon>Vertebrata</taxon>
        <taxon>Euteleostomi</taxon>
        <taxon>Mammalia</taxon>
        <taxon>Eutheria</taxon>
        <taxon>Laurasiatheria</taxon>
        <taxon>Chiroptera</taxon>
        <taxon>Yinpterochiroptera</taxon>
        <taxon>Rhinolophoidea</taxon>
        <taxon>Rhinolophidae</taxon>
        <taxon>Rhinolophinae</taxon>
        <taxon>Rhinolophus</taxon>
    </lineage>
</organism>
<feature type="active site" description="Proton acceptor" evidence="13">
    <location>
        <position position="531"/>
    </location>
</feature>
<evidence type="ECO:0000313" key="19">
    <source>
        <dbReference type="Proteomes" id="UP000472240"/>
    </source>
</evidence>
<dbReference type="InterPro" id="IPR011009">
    <property type="entry name" value="Kinase-like_dom_sf"/>
</dbReference>
<dbReference type="SMART" id="SM00220">
    <property type="entry name" value="S_TKc"/>
    <property type="match status" value="2"/>
</dbReference>
<evidence type="ECO:0000256" key="3">
    <source>
        <dbReference type="ARBA" id="ARBA00022527"/>
    </source>
</evidence>
<dbReference type="PIRSF" id="PIRSF000606">
    <property type="entry name" value="Ribsml_S6_kin_2"/>
    <property type="match status" value="1"/>
</dbReference>
<sequence>MWRLMFRNKKVPGVGKCDPTLLPKARSAVPAQEEGIVKEIDISHHVKEGFEKADPSQFELLKVLGQGSYGKVFLVRKIKGSDAGQLYAMKVLKKATLKVRDRVRSKMERDILAEVNHPFIVKLHYAFQTEGKLYLILDFLRGGDLFTRLSKEVMFTEEDVKFYLAELALALDHLHSLGIIYRDLKPENILLDEEGHIKITDFGLSKEAIDHDKRAYSFCGTIEYMAPEVVNRRGHTQSADWWSFGVLMFEMLTGSLPFQGKDRKETMALILKAKLGMPQFLSMEAQSLLRALFKRNPCNRLGAGIDGVEEIKRHPFFVTIDWNKLYRKEIKPPFKPAVGRPEDTFHFDPEFTARTPTDSPGVPPSANAHHLFRGFSFVASSLVQEPPQQDVHKATVHPIVQQLHGNNIHFTDGYEIKEDIGVGSYSVCKRCVHKATDAEYAVKVIDKSKRDPSEEIEILLRYGQHPNIITLKDVYDDGKSVYLVMELMRGGELLDRILRQRCFSEREASDVLCTIARTMDYLHSQGVVHRDLKPSNILYVDESGNPESIRICDFGFAKQLRAENGLLMTPCYTANFVAPEVLKRQGYDAACDIWSLGILLYTMLAGFTPFANGPDDTPEEILARIGSGKYALSGGNWDSISDAAKDVVSKMLHVDPHQRLTAVQVLKHPWIVNREYLSQQQLSRQDVHLVKGAMAATYFALNRTPQAPRLEPVLSSSLAQRRGMKRLTSTRL</sequence>
<evidence type="ECO:0000256" key="4">
    <source>
        <dbReference type="ARBA" id="ARBA00022553"/>
    </source>
</evidence>
<keyword evidence="9 12" id="KW-0067">ATP-binding</keyword>
<keyword evidence="6" id="KW-0677">Repeat</keyword>
<dbReference type="Gene3D" id="1.10.510.10">
    <property type="entry name" value="Transferase(Phosphotransferase) domain 1"/>
    <property type="match status" value="2"/>
</dbReference>
<dbReference type="PROSITE" id="PS00107">
    <property type="entry name" value="PROTEIN_KINASE_ATP"/>
    <property type="match status" value="2"/>
</dbReference>
<evidence type="ECO:0000259" key="17">
    <source>
        <dbReference type="PROSITE" id="PS51285"/>
    </source>
</evidence>
<feature type="binding site" evidence="14">
    <location>
        <begin position="420"/>
        <end position="428"/>
    </location>
    <ligand>
        <name>ATP</name>
        <dbReference type="ChEBI" id="CHEBI:30616"/>
    </ligand>
</feature>
<evidence type="ECO:0000256" key="2">
    <source>
        <dbReference type="ARBA" id="ARBA00009804"/>
    </source>
</evidence>
<gene>
    <name evidence="18" type="primary">RPS6KA2</name>
</gene>
<dbReference type="InterPro" id="IPR017441">
    <property type="entry name" value="Protein_kinase_ATP_BS"/>
</dbReference>
<dbReference type="GO" id="GO:0000287">
    <property type="term" value="F:magnesium ion binding"/>
    <property type="evidence" value="ECO:0007669"/>
    <property type="project" value="InterPro"/>
</dbReference>
<dbReference type="CDD" id="cd05582">
    <property type="entry name" value="STKc_RSK_N"/>
    <property type="match status" value="1"/>
</dbReference>
<evidence type="ECO:0000259" key="16">
    <source>
        <dbReference type="PROSITE" id="PS50011"/>
    </source>
</evidence>
<dbReference type="Proteomes" id="UP000472240">
    <property type="component" value="Unplaced"/>
</dbReference>
<feature type="binding site" evidence="14 15">
    <location>
        <position position="443"/>
    </location>
    <ligand>
        <name>ATP</name>
        <dbReference type="ChEBI" id="CHEBI:30616"/>
    </ligand>
</feature>
<dbReference type="SMART" id="SM00133">
    <property type="entry name" value="S_TK_X"/>
    <property type="match status" value="1"/>
</dbReference>
<comment type="catalytic activity">
    <reaction evidence="11 12">
        <text>L-seryl-[protein] + ATP = O-phospho-L-seryl-[protein] + ADP + H(+)</text>
        <dbReference type="Rhea" id="RHEA:17989"/>
        <dbReference type="Rhea" id="RHEA-COMP:9863"/>
        <dbReference type="Rhea" id="RHEA-COMP:11604"/>
        <dbReference type="ChEBI" id="CHEBI:15378"/>
        <dbReference type="ChEBI" id="CHEBI:29999"/>
        <dbReference type="ChEBI" id="CHEBI:30616"/>
        <dbReference type="ChEBI" id="CHEBI:83421"/>
        <dbReference type="ChEBI" id="CHEBI:456216"/>
        <dbReference type="EC" id="2.7.11.1"/>
    </reaction>
</comment>
<reference evidence="18" key="2">
    <citation type="submission" date="2025-09" db="UniProtKB">
        <authorList>
            <consortium name="Ensembl"/>
        </authorList>
    </citation>
    <scope>IDENTIFICATION</scope>
</reference>
<keyword evidence="19" id="KW-1185">Reference proteome</keyword>
<dbReference type="GeneTree" id="ENSGT00940000159956"/>
<dbReference type="SUPFAM" id="SSF56112">
    <property type="entry name" value="Protein kinase-like (PK-like)"/>
    <property type="match status" value="2"/>
</dbReference>
<keyword evidence="8 12" id="KW-0418">Kinase</keyword>
<reference evidence="18" key="1">
    <citation type="submission" date="2025-08" db="UniProtKB">
        <authorList>
            <consortium name="Ensembl"/>
        </authorList>
    </citation>
    <scope>IDENTIFICATION</scope>
</reference>
<evidence type="ECO:0000256" key="15">
    <source>
        <dbReference type="PROSITE-ProRule" id="PRU10141"/>
    </source>
</evidence>
<protein>
    <recommendedName>
        <fullName evidence="12">Ribosomal protein S6 kinase</fullName>
        <ecNumber evidence="12">2.7.11.1</ecNumber>
    </recommendedName>
</protein>
<dbReference type="PANTHER" id="PTHR24351">
    <property type="entry name" value="RIBOSOMAL PROTEIN S6 KINASE"/>
    <property type="match status" value="1"/>
</dbReference>
<comment type="cofactor">
    <cofactor evidence="1 12">
        <name>Mg(2+)</name>
        <dbReference type="ChEBI" id="CHEBI:18420"/>
    </cofactor>
</comment>
<dbReference type="AlphaFoldDB" id="A0A671FJS5"/>
<evidence type="ECO:0000256" key="7">
    <source>
        <dbReference type="ARBA" id="ARBA00022741"/>
    </source>
</evidence>
<keyword evidence="3 12" id="KW-0723">Serine/threonine-protein kinase</keyword>
<feature type="active site" description="Proton acceptor" evidence="13">
    <location>
        <position position="183"/>
    </location>
</feature>
<feature type="domain" description="Protein kinase" evidence="16">
    <location>
        <begin position="58"/>
        <end position="317"/>
    </location>
</feature>
<feature type="domain" description="Protein kinase" evidence="16">
    <location>
        <begin position="414"/>
        <end position="671"/>
    </location>
</feature>
<dbReference type="FunFam" id="3.30.200.20:FF:000013">
    <property type="entry name" value="Ribosomal protein S6 kinase"/>
    <property type="match status" value="1"/>
</dbReference>
<evidence type="ECO:0000256" key="6">
    <source>
        <dbReference type="ARBA" id="ARBA00022737"/>
    </source>
</evidence>
<dbReference type="PROSITE" id="PS50011">
    <property type="entry name" value="PROTEIN_KINASE_DOM"/>
    <property type="match status" value="2"/>
</dbReference>
<name>A0A671FJS5_RHIFE</name>
<dbReference type="FunFam" id="1.10.510.10:FF:000010">
    <property type="entry name" value="Ribosomal protein S6 kinase"/>
    <property type="match status" value="1"/>
</dbReference>
<feature type="binding site" evidence="14">
    <location>
        <begin position="64"/>
        <end position="72"/>
    </location>
    <ligand>
        <name>ATP</name>
        <dbReference type="ChEBI" id="CHEBI:30616"/>
    </ligand>
</feature>
<dbReference type="InterPro" id="IPR016239">
    <property type="entry name" value="Ribosomal_S6_kinase_II"/>
</dbReference>
<evidence type="ECO:0000256" key="1">
    <source>
        <dbReference type="ARBA" id="ARBA00001946"/>
    </source>
</evidence>
<evidence type="ECO:0000256" key="11">
    <source>
        <dbReference type="ARBA" id="ARBA00048679"/>
    </source>
</evidence>